<dbReference type="Proteomes" id="UP001589654">
    <property type="component" value="Unassembled WGS sequence"/>
</dbReference>
<dbReference type="SUPFAM" id="SSF56300">
    <property type="entry name" value="Metallo-dependent phosphatases"/>
    <property type="match status" value="1"/>
</dbReference>
<name>A0ABV5J8W2_9BACT</name>
<accession>A0ABV5J8W2</accession>
<evidence type="ECO:0000259" key="1">
    <source>
        <dbReference type="Pfam" id="PF00149"/>
    </source>
</evidence>
<dbReference type="Pfam" id="PF00149">
    <property type="entry name" value="Metallophos"/>
    <property type="match status" value="1"/>
</dbReference>
<dbReference type="RefSeq" id="WP_290248688.1">
    <property type="nucleotide sequence ID" value="NZ_JAUFQT010000001.1"/>
</dbReference>
<dbReference type="InterPro" id="IPR029052">
    <property type="entry name" value="Metallo-depent_PP-like"/>
</dbReference>
<reference evidence="2 3" key="1">
    <citation type="submission" date="2024-09" db="EMBL/GenBank/DDBJ databases">
        <authorList>
            <person name="Sun Q."/>
            <person name="Mori K."/>
        </authorList>
    </citation>
    <scope>NUCLEOTIDE SEQUENCE [LARGE SCALE GENOMIC DNA]</scope>
    <source>
        <strain evidence="2 3">CECT 7682</strain>
    </source>
</reference>
<protein>
    <submittedName>
        <fullName evidence="2">Metallophosphoesterase</fullName>
    </submittedName>
</protein>
<organism evidence="2 3">
    <name type="scientific">Echinicola jeungdonensis</name>
    <dbReference type="NCBI Taxonomy" id="709343"/>
    <lineage>
        <taxon>Bacteria</taxon>
        <taxon>Pseudomonadati</taxon>
        <taxon>Bacteroidota</taxon>
        <taxon>Cytophagia</taxon>
        <taxon>Cytophagales</taxon>
        <taxon>Cyclobacteriaceae</taxon>
        <taxon>Echinicola</taxon>
    </lineage>
</organism>
<dbReference type="PANTHER" id="PTHR43143:SF5">
    <property type="entry name" value="SECRETED PROTEIN"/>
    <property type="match status" value="1"/>
</dbReference>
<comment type="caution">
    <text evidence="2">The sequence shown here is derived from an EMBL/GenBank/DDBJ whole genome shotgun (WGS) entry which is preliminary data.</text>
</comment>
<dbReference type="PANTHER" id="PTHR43143">
    <property type="entry name" value="METALLOPHOSPHOESTERASE, CALCINEURIN SUPERFAMILY"/>
    <property type="match status" value="1"/>
</dbReference>
<proteinExistence type="predicted"/>
<feature type="domain" description="Calcineurin-like phosphoesterase" evidence="1">
    <location>
        <begin position="27"/>
        <end position="206"/>
    </location>
</feature>
<evidence type="ECO:0000313" key="3">
    <source>
        <dbReference type="Proteomes" id="UP001589654"/>
    </source>
</evidence>
<dbReference type="InterPro" id="IPR004843">
    <property type="entry name" value="Calcineurin-like_PHP"/>
</dbReference>
<keyword evidence="3" id="KW-1185">Reference proteome</keyword>
<evidence type="ECO:0000313" key="2">
    <source>
        <dbReference type="EMBL" id="MFB9213264.1"/>
    </source>
</evidence>
<gene>
    <name evidence="2" type="ORF">ACFFUR_15720</name>
</gene>
<dbReference type="InterPro" id="IPR051918">
    <property type="entry name" value="STPP_CPPED1"/>
</dbReference>
<dbReference type="Gene3D" id="3.60.21.10">
    <property type="match status" value="1"/>
</dbReference>
<dbReference type="EMBL" id="JBHMEW010000067">
    <property type="protein sequence ID" value="MFB9213264.1"/>
    <property type="molecule type" value="Genomic_DNA"/>
</dbReference>
<sequence length="326" mass="37285">MKKSILILTLILIIGFKEYSIGQSLKLVILPDTQSYLESCPEIMESQFKWLAKNKDKVDMVLHVGDITQSNTPAEWALAGKYFDHINGKIPYALSLGNHDFGSGPGKYADNRDSQLANKYFPLDTLKKYTPIQGEFEKDKIDNAYYTFEKKGGKWLILSLEFGPTDEMLAWANEVARAHPDHKIILLTHSYMYVGNKRQSEGDDWRPHGYGIGKNNPENAPNDGQQIWKKLVSKHPNFLFTFSGHVLHEGLGKLVSKGEHGNKVYQFLANYQRGVQGYGNGCNGYLRIVNIDLDRDQLEIKTYSPWLDQWLDDSENHFTLQLKMKH</sequence>